<dbReference type="InterPro" id="IPR051677">
    <property type="entry name" value="AfsR-DnrI-RedD_regulator"/>
</dbReference>
<evidence type="ECO:0000259" key="3">
    <source>
        <dbReference type="Pfam" id="PF03704"/>
    </source>
</evidence>
<dbReference type="PANTHER" id="PTHR35807">
    <property type="entry name" value="TRANSCRIPTIONAL REGULATOR REDD-RELATED"/>
    <property type="match status" value="1"/>
</dbReference>
<dbReference type="InterPro" id="IPR036388">
    <property type="entry name" value="WH-like_DNA-bd_sf"/>
</dbReference>
<keyword evidence="2" id="KW-0804">Transcription</keyword>
<name>A0ABS4T6S1_9PSEU</name>
<evidence type="ECO:0000313" key="5">
    <source>
        <dbReference type="Proteomes" id="UP001519332"/>
    </source>
</evidence>
<dbReference type="SUPFAM" id="SSF48452">
    <property type="entry name" value="TPR-like"/>
    <property type="match status" value="1"/>
</dbReference>
<evidence type="ECO:0000313" key="4">
    <source>
        <dbReference type="EMBL" id="MBP2319971.1"/>
    </source>
</evidence>
<organism evidence="4 5">
    <name type="scientific">Kibdelosporangium banguiense</name>
    <dbReference type="NCBI Taxonomy" id="1365924"/>
    <lineage>
        <taxon>Bacteria</taxon>
        <taxon>Bacillati</taxon>
        <taxon>Actinomycetota</taxon>
        <taxon>Actinomycetes</taxon>
        <taxon>Pseudonocardiales</taxon>
        <taxon>Pseudonocardiaceae</taxon>
        <taxon>Kibdelosporangium</taxon>
    </lineage>
</organism>
<dbReference type="Gene3D" id="1.25.40.10">
    <property type="entry name" value="Tetratricopeptide repeat domain"/>
    <property type="match status" value="1"/>
</dbReference>
<dbReference type="InterPro" id="IPR016032">
    <property type="entry name" value="Sig_transdc_resp-reg_C-effctor"/>
</dbReference>
<dbReference type="PANTHER" id="PTHR35807:SF1">
    <property type="entry name" value="TRANSCRIPTIONAL REGULATOR REDD"/>
    <property type="match status" value="1"/>
</dbReference>
<keyword evidence="5" id="KW-1185">Reference proteome</keyword>
<dbReference type="SUPFAM" id="SSF46894">
    <property type="entry name" value="C-terminal effector domain of the bipartite response regulators"/>
    <property type="match status" value="1"/>
</dbReference>
<protein>
    <submittedName>
        <fullName evidence="4">DNA-binding SARP family transcriptional activator</fullName>
    </submittedName>
</protein>
<dbReference type="RefSeq" id="WP_307854874.1">
    <property type="nucleotide sequence ID" value="NZ_JAGINW010000001.1"/>
</dbReference>
<proteinExistence type="predicted"/>
<comment type="caution">
    <text evidence="4">The sequence shown here is derived from an EMBL/GenBank/DDBJ whole genome shotgun (WGS) entry which is preliminary data.</text>
</comment>
<evidence type="ECO:0000256" key="1">
    <source>
        <dbReference type="ARBA" id="ARBA00023015"/>
    </source>
</evidence>
<dbReference type="InterPro" id="IPR005158">
    <property type="entry name" value="BTAD"/>
</dbReference>
<keyword evidence="1" id="KW-0805">Transcription regulation</keyword>
<sequence>MAVELVVLSTVAYRGRVVTAPRLRALLVLLAGDLKNGCGVHRLVEGLWPDERPENPGKAVHVLVSRVRTQLGADLIASTPTGYRLALEQEQLDATAIRLNANAADKATRSGDHVEALACAEAGLRIWDGTGGGDSDPVAEFRKDHVPVWRSLNRAKALALGRLGRHAEAVGLLEELAGRAAS</sequence>
<feature type="domain" description="Bacterial transcriptional activator" evidence="3">
    <location>
        <begin position="92"/>
        <end position="177"/>
    </location>
</feature>
<dbReference type="EMBL" id="JAGINW010000001">
    <property type="protein sequence ID" value="MBP2319971.1"/>
    <property type="molecule type" value="Genomic_DNA"/>
</dbReference>
<dbReference type="Proteomes" id="UP001519332">
    <property type="component" value="Unassembled WGS sequence"/>
</dbReference>
<dbReference type="GO" id="GO:0003677">
    <property type="term" value="F:DNA binding"/>
    <property type="evidence" value="ECO:0007669"/>
    <property type="project" value="UniProtKB-KW"/>
</dbReference>
<reference evidence="4 5" key="1">
    <citation type="submission" date="2021-03" db="EMBL/GenBank/DDBJ databases">
        <title>Sequencing the genomes of 1000 actinobacteria strains.</title>
        <authorList>
            <person name="Klenk H.-P."/>
        </authorList>
    </citation>
    <scope>NUCLEOTIDE SEQUENCE [LARGE SCALE GENOMIC DNA]</scope>
    <source>
        <strain evidence="4 5">DSM 46670</strain>
    </source>
</reference>
<dbReference type="Pfam" id="PF03704">
    <property type="entry name" value="BTAD"/>
    <property type="match status" value="1"/>
</dbReference>
<keyword evidence="4" id="KW-0238">DNA-binding</keyword>
<dbReference type="Gene3D" id="1.10.10.10">
    <property type="entry name" value="Winged helix-like DNA-binding domain superfamily/Winged helix DNA-binding domain"/>
    <property type="match status" value="1"/>
</dbReference>
<accession>A0ABS4T6S1</accession>
<evidence type="ECO:0000256" key="2">
    <source>
        <dbReference type="ARBA" id="ARBA00023163"/>
    </source>
</evidence>
<gene>
    <name evidence="4" type="ORF">JOF56_000356</name>
</gene>
<dbReference type="InterPro" id="IPR011990">
    <property type="entry name" value="TPR-like_helical_dom_sf"/>
</dbReference>